<feature type="active site" evidence="2">
    <location>
        <position position="183"/>
    </location>
</feature>
<dbReference type="PIRSF" id="PIRSF018571">
    <property type="entry name" value="SpoIIGA"/>
    <property type="match status" value="1"/>
</dbReference>
<keyword evidence="3" id="KW-0812">Transmembrane</keyword>
<feature type="transmembrane region" description="Helical" evidence="3">
    <location>
        <begin position="90"/>
        <end position="109"/>
    </location>
</feature>
<comment type="function">
    <text evidence="1">Probable aspartic protease that is responsible for the proteolytic cleavage of the RNA polymerase sigma E factor (SigE/spoIIGB) to yield the active peptide in the mother cell during sporulation. Responds to a signal from the forespore that is triggered by the extracellular signal protein SpoIIR.</text>
</comment>
<gene>
    <name evidence="4" type="primary">spoIIGA</name>
    <name evidence="4" type="ORF">E1I69_03730</name>
</gene>
<dbReference type="OrthoDB" id="2690199at2"/>
<reference evidence="4 5" key="1">
    <citation type="journal article" date="2019" name="Indoor Air">
        <title>Impacts of indoor surface finishes on bacterial viability.</title>
        <authorList>
            <person name="Hu J."/>
            <person name="Maamar S.B."/>
            <person name="Glawe A.J."/>
            <person name="Gottel N."/>
            <person name="Gilbert J.A."/>
            <person name="Hartmann E.M."/>
        </authorList>
    </citation>
    <scope>NUCLEOTIDE SEQUENCE [LARGE SCALE GENOMIC DNA]</scope>
    <source>
        <strain evidence="4 5">AF060A6</strain>
    </source>
</reference>
<dbReference type="RefSeq" id="WP_136378269.1">
    <property type="nucleotide sequence ID" value="NZ_SLUB01000004.1"/>
</dbReference>
<comment type="subcellular location">
    <subcellularLocation>
        <location evidence="1">Cell membrane</location>
    </subcellularLocation>
</comment>
<comment type="subunit">
    <text evidence="1">Self-associates. Interacts with SigE. Interacts with SpoIIR.</text>
</comment>
<dbReference type="Pfam" id="PF03419">
    <property type="entry name" value="Peptidase_U4"/>
    <property type="match status" value="1"/>
</dbReference>
<comment type="similarity">
    <text evidence="1">Belongs to the peptidase U4 family.</text>
</comment>
<evidence type="ECO:0000256" key="3">
    <source>
        <dbReference type="SAM" id="Phobius"/>
    </source>
</evidence>
<feature type="transmembrane region" description="Helical" evidence="3">
    <location>
        <begin position="62"/>
        <end position="78"/>
    </location>
</feature>
<dbReference type="Proteomes" id="UP000306477">
    <property type="component" value="Unassembled WGS sequence"/>
</dbReference>
<keyword evidence="1 3" id="KW-0472">Membrane</keyword>
<organism evidence="4 5">
    <name type="scientific">Bacillus timonensis</name>
    <dbReference type="NCBI Taxonomy" id="1033734"/>
    <lineage>
        <taxon>Bacteria</taxon>
        <taxon>Bacillati</taxon>
        <taxon>Bacillota</taxon>
        <taxon>Bacilli</taxon>
        <taxon>Bacillales</taxon>
        <taxon>Bacillaceae</taxon>
        <taxon>Bacillus</taxon>
    </lineage>
</organism>
<feature type="transmembrane region" description="Helical" evidence="3">
    <location>
        <begin position="129"/>
        <end position="147"/>
    </location>
</feature>
<keyword evidence="5" id="KW-1185">Reference proteome</keyword>
<evidence type="ECO:0000256" key="1">
    <source>
        <dbReference type="PIRNR" id="PIRNR018571"/>
    </source>
</evidence>
<evidence type="ECO:0000256" key="2">
    <source>
        <dbReference type="PIRSR" id="PIRSR018571-1"/>
    </source>
</evidence>
<dbReference type="EC" id="3.4.23.-" evidence="1"/>
<dbReference type="STRING" id="1033734.GCA_000285535_00775"/>
<proteinExistence type="inferred from homology"/>
<protein>
    <recommendedName>
        <fullName evidence="1">Sporulation sigma-E factor-processing peptidase</fullName>
        <ecNumber evidence="1">3.4.23.-</ecNumber>
    </recommendedName>
    <alternativeName>
        <fullName evidence="1">Membrane-associated aspartic protease</fullName>
    </alternativeName>
    <alternativeName>
        <fullName evidence="1">Stage II sporulation protein GA</fullName>
    </alternativeName>
</protein>
<accession>A0A4V3V896</accession>
<dbReference type="GO" id="GO:0006508">
    <property type="term" value="P:proteolysis"/>
    <property type="evidence" value="ECO:0007669"/>
    <property type="project" value="UniProtKB-KW"/>
</dbReference>
<evidence type="ECO:0000313" key="5">
    <source>
        <dbReference type="Proteomes" id="UP000306477"/>
    </source>
</evidence>
<keyword evidence="1" id="KW-0378">Hydrolase</keyword>
<feature type="transmembrane region" description="Helical" evidence="3">
    <location>
        <begin position="6"/>
        <end position="27"/>
    </location>
</feature>
<dbReference type="EMBL" id="SLUB01000004">
    <property type="protein sequence ID" value="THE14393.1"/>
    <property type="molecule type" value="Genomic_DNA"/>
</dbReference>
<dbReference type="GO" id="GO:0030435">
    <property type="term" value="P:sporulation resulting in formation of a cellular spore"/>
    <property type="evidence" value="ECO:0007669"/>
    <property type="project" value="UniProtKB-KW"/>
</dbReference>
<feature type="transmembrane region" description="Helical" evidence="3">
    <location>
        <begin position="34"/>
        <end position="56"/>
    </location>
</feature>
<keyword evidence="1" id="KW-0749">Sporulation</keyword>
<keyword evidence="3" id="KW-1133">Transmembrane helix</keyword>
<name>A0A4V3V896_9BACI</name>
<dbReference type="NCBIfam" id="TIGR02854">
    <property type="entry name" value="spore_II_GA"/>
    <property type="match status" value="1"/>
</dbReference>
<keyword evidence="1" id="KW-1003">Cell membrane</keyword>
<dbReference type="GO" id="GO:0004190">
    <property type="term" value="F:aspartic-type endopeptidase activity"/>
    <property type="evidence" value="ECO:0007669"/>
    <property type="project" value="UniProtKB-KW"/>
</dbReference>
<evidence type="ECO:0000313" key="4">
    <source>
        <dbReference type="EMBL" id="THE14393.1"/>
    </source>
</evidence>
<dbReference type="GO" id="GO:0030436">
    <property type="term" value="P:asexual sporulation"/>
    <property type="evidence" value="ECO:0007669"/>
    <property type="project" value="InterPro"/>
</dbReference>
<dbReference type="InterPro" id="IPR005081">
    <property type="entry name" value="SpoIIGA"/>
</dbReference>
<comment type="caution">
    <text evidence="4">The sequence shown here is derived from an EMBL/GenBank/DDBJ whole genome shotgun (WGS) entry which is preliminary data.</text>
</comment>
<dbReference type="GO" id="GO:0005886">
    <property type="term" value="C:plasma membrane"/>
    <property type="evidence" value="ECO:0007669"/>
    <property type="project" value="UniProtKB-SubCell"/>
</dbReference>
<sequence length="308" mass="34905">MSIYLDVIWLLNFFFDALLLLLTALILKRKIVKWRILVGAFIGSLVVLIVVSPFAAIGSHPLTKLLFSIAIVGVAFGYKRFRYFIQGLLTFYFATFMIGGGMIGVHYFLEFDVQAFDGTILTQSRGFGNPISWGFVLIGFPLLWYFSKNRIADIETKQVFYDQIVDVKLEIDDVTLRVKGLVDSGNQLFDPITKSPVMILDTTKYEELFPKSLIEQSKNIELLTNDTSTEPHKWESRVRLIPYRGVGQEHQFLLAIKPDQITIFQGNEENIVKKGLVAFNHTTLSTDGEYDCIVHPKMLISSSIKSAS</sequence>
<keyword evidence="1" id="KW-0064">Aspartyl protease</keyword>
<dbReference type="AlphaFoldDB" id="A0A4V3V896"/>
<keyword evidence="1" id="KW-0645">Protease</keyword>